<evidence type="ECO:0000256" key="4">
    <source>
        <dbReference type="ARBA" id="ARBA00023242"/>
    </source>
</evidence>
<dbReference type="AlphaFoldDB" id="A0A9W4WJK8"/>
<sequence>MGVAKKTRKFGQAKRLIGRRDALAAKPTEAESKSTTKKNDADLIDVVMGLMDLLLAKCTPVVTECTIAELEKLGPNFRLALRLAKDERFERLKCSHSGTYADDCIVTTVTKNRCYLVGTNDRALRQKLRKVPGVPLIAVGKGKYSVERLPEIAV</sequence>
<dbReference type="Proteomes" id="UP001152533">
    <property type="component" value="Unassembled WGS sequence"/>
</dbReference>
<dbReference type="InterPro" id="IPR029060">
    <property type="entry name" value="PIN-like_dom_sf"/>
</dbReference>
<keyword evidence="3" id="KW-0698">rRNA processing</keyword>
<proteinExistence type="predicted"/>
<evidence type="ECO:0000256" key="2">
    <source>
        <dbReference type="ARBA" id="ARBA00022517"/>
    </source>
</evidence>
<evidence type="ECO:0000256" key="1">
    <source>
        <dbReference type="ARBA" id="ARBA00004604"/>
    </source>
</evidence>
<dbReference type="SUPFAM" id="SSF88723">
    <property type="entry name" value="PIN domain-like"/>
    <property type="match status" value="1"/>
</dbReference>
<accession>A0A9W4WJK8</accession>
<dbReference type="Gene3D" id="3.40.50.1010">
    <property type="entry name" value="5'-nuclease"/>
    <property type="match status" value="1"/>
</dbReference>
<gene>
    <name evidence="5" type="ORF">CGXH109_LOCUS103883</name>
</gene>
<dbReference type="PANTHER" id="PTHR12416">
    <property type="entry name" value="RRNA-PROCESSING PROTEIN UTP23 HOMOLOG"/>
    <property type="match status" value="1"/>
</dbReference>
<dbReference type="InterPro" id="IPR006984">
    <property type="entry name" value="Fcf1/UTP23"/>
</dbReference>
<evidence type="ECO:0000256" key="3">
    <source>
        <dbReference type="ARBA" id="ARBA00022552"/>
    </source>
</evidence>
<comment type="subcellular location">
    <subcellularLocation>
        <location evidence="1">Nucleus</location>
        <location evidence="1">Nucleolus</location>
    </subcellularLocation>
</comment>
<keyword evidence="4" id="KW-0539">Nucleus</keyword>
<name>A0A9W4WJK8_9PEZI</name>
<reference evidence="5" key="1">
    <citation type="submission" date="2022-08" db="EMBL/GenBank/DDBJ databases">
        <authorList>
            <person name="Giroux E."/>
            <person name="Giroux E."/>
        </authorList>
    </citation>
    <scope>NUCLEOTIDE SEQUENCE</scope>
    <source>
        <strain evidence="5">H1091258</strain>
    </source>
</reference>
<dbReference type="CDD" id="cd09864">
    <property type="entry name" value="PIN_Fcf1-like"/>
    <property type="match status" value="1"/>
</dbReference>
<dbReference type="GO" id="GO:0006364">
    <property type="term" value="P:rRNA processing"/>
    <property type="evidence" value="ECO:0007669"/>
    <property type="project" value="UniProtKB-KW"/>
</dbReference>
<dbReference type="Pfam" id="PF04900">
    <property type="entry name" value="Fcf1"/>
    <property type="match status" value="1"/>
</dbReference>
<dbReference type="EMBL" id="CAMGZC010001024">
    <property type="protein sequence ID" value="CAI0651195.1"/>
    <property type="molecule type" value="Genomic_DNA"/>
</dbReference>
<organism evidence="5 6">
    <name type="scientific">Colletotrichum noveboracense</name>
    <dbReference type="NCBI Taxonomy" id="2664923"/>
    <lineage>
        <taxon>Eukaryota</taxon>
        <taxon>Fungi</taxon>
        <taxon>Dikarya</taxon>
        <taxon>Ascomycota</taxon>
        <taxon>Pezizomycotina</taxon>
        <taxon>Sordariomycetes</taxon>
        <taxon>Hypocreomycetidae</taxon>
        <taxon>Glomerellales</taxon>
        <taxon>Glomerellaceae</taxon>
        <taxon>Colletotrichum</taxon>
        <taxon>Colletotrichum gloeosporioides species complex</taxon>
    </lineage>
</organism>
<dbReference type="InterPro" id="IPR037503">
    <property type="entry name" value="Fcf1_PIN"/>
</dbReference>
<evidence type="ECO:0000313" key="5">
    <source>
        <dbReference type="EMBL" id="CAI0651195.1"/>
    </source>
</evidence>
<keyword evidence="6" id="KW-1185">Reference proteome</keyword>
<protein>
    <recommendedName>
        <fullName evidence="7">rRNA-processing protein FCF1</fullName>
    </recommendedName>
</protein>
<comment type="caution">
    <text evidence="5">The sequence shown here is derived from an EMBL/GenBank/DDBJ whole genome shotgun (WGS) entry which is preliminary data.</text>
</comment>
<keyword evidence="2" id="KW-0690">Ribosome biogenesis</keyword>
<evidence type="ECO:0008006" key="7">
    <source>
        <dbReference type="Google" id="ProtNLM"/>
    </source>
</evidence>
<dbReference type="GO" id="GO:0032040">
    <property type="term" value="C:small-subunit processome"/>
    <property type="evidence" value="ECO:0007669"/>
    <property type="project" value="InterPro"/>
</dbReference>
<evidence type="ECO:0000313" key="6">
    <source>
        <dbReference type="Proteomes" id="UP001152533"/>
    </source>
</evidence>